<evidence type="ECO:0000256" key="1">
    <source>
        <dbReference type="ARBA" id="ARBA00004123"/>
    </source>
</evidence>
<dbReference type="Pfam" id="PF24580">
    <property type="entry name" value="DUF7607"/>
    <property type="match status" value="1"/>
</dbReference>
<comment type="subcellular location">
    <subcellularLocation>
        <location evidence="1">Nucleus</location>
    </subcellularLocation>
</comment>
<dbReference type="OrthoDB" id="2020972at2759"/>
<evidence type="ECO:0000259" key="11">
    <source>
        <dbReference type="PROSITE" id="PS51194"/>
    </source>
</evidence>
<dbReference type="CDD" id="cd18007">
    <property type="entry name" value="DEXHc_ATRX-like"/>
    <property type="match status" value="1"/>
</dbReference>
<feature type="domain" description="Helicase C-terminal" evidence="11">
    <location>
        <begin position="1335"/>
        <end position="1483"/>
    </location>
</feature>
<dbReference type="InterPro" id="IPR014001">
    <property type="entry name" value="Helicase_ATP-bd"/>
</dbReference>
<dbReference type="PROSITE" id="PS51192">
    <property type="entry name" value="HELICASE_ATP_BIND_1"/>
    <property type="match status" value="1"/>
</dbReference>
<keyword evidence="3" id="KW-0547">Nucleotide-binding</keyword>
<dbReference type="InterPro" id="IPR013761">
    <property type="entry name" value="SAM/pointed_sf"/>
</dbReference>
<feature type="region of interest" description="Disordered" evidence="9">
    <location>
        <begin position="632"/>
        <end position="675"/>
    </location>
</feature>
<dbReference type="Pfam" id="PF07647">
    <property type="entry name" value="SAM_2"/>
    <property type="match status" value="1"/>
</dbReference>
<feature type="region of interest" description="Disordered" evidence="9">
    <location>
        <begin position="1673"/>
        <end position="1708"/>
    </location>
</feature>
<reference evidence="12" key="1">
    <citation type="submission" date="2020-02" db="EMBL/GenBank/DDBJ databases">
        <authorList>
            <person name="Palmer J.M."/>
        </authorList>
    </citation>
    <scope>NUCLEOTIDE SEQUENCE</scope>
    <source>
        <strain evidence="12">EPUS1.4</strain>
        <tissue evidence="12">Thallus</tissue>
    </source>
</reference>
<evidence type="ECO:0000256" key="9">
    <source>
        <dbReference type="SAM" id="MobiDB-lite"/>
    </source>
</evidence>
<keyword evidence="5" id="KW-0347">Helicase</keyword>
<dbReference type="GO" id="GO:0016887">
    <property type="term" value="F:ATP hydrolysis activity"/>
    <property type="evidence" value="ECO:0007669"/>
    <property type="project" value="InterPro"/>
</dbReference>
<dbReference type="Proteomes" id="UP000606974">
    <property type="component" value="Unassembled WGS sequence"/>
</dbReference>
<comment type="similarity">
    <text evidence="2">Belongs to the SNF2/RAD54 helicase family.</text>
</comment>
<comment type="caution">
    <text evidence="12">The sequence shown here is derived from an EMBL/GenBank/DDBJ whole genome shotgun (WGS) entry which is preliminary data.</text>
</comment>
<dbReference type="InterPro" id="IPR038718">
    <property type="entry name" value="SNF2-like_sf"/>
</dbReference>
<dbReference type="PANTHER" id="PTHR45797">
    <property type="entry name" value="RAD54-LIKE"/>
    <property type="match status" value="1"/>
</dbReference>
<dbReference type="InterPro" id="IPR000330">
    <property type="entry name" value="SNF2_N"/>
</dbReference>
<dbReference type="PROSITE" id="PS51194">
    <property type="entry name" value="HELICASE_CTER"/>
    <property type="match status" value="1"/>
</dbReference>
<evidence type="ECO:0000313" key="12">
    <source>
        <dbReference type="EMBL" id="KAF7514379.1"/>
    </source>
</evidence>
<feature type="region of interest" description="Disordered" evidence="9">
    <location>
        <begin position="1582"/>
        <end position="1626"/>
    </location>
</feature>
<proteinExistence type="inferred from homology"/>
<dbReference type="GO" id="GO:0005634">
    <property type="term" value="C:nucleus"/>
    <property type="evidence" value="ECO:0007669"/>
    <property type="project" value="UniProtKB-SubCell"/>
</dbReference>
<feature type="compositionally biased region" description="Basic and acidic residues" evidence="9">
    <location>
        <begin position="1546"/>
        <end position="1567"/>
    </location>
</feature>
<evidence type="ECO:0000256" key="5">
    <source>
        <dbReference type="ARBA" id="ARBA00022806"/>
    </source>
</evidence>
<evidence type="ECO:0000313" key="13">
    <source>
        <dbReference type="Proteomes" id="UP000606974"/>
    </source>
</evidence>
<protein>
    <submittedName>
        <fullName evidence="12">Uncharacterized protein</fullName>
    </submittedName>
</protein>
<accession>A0A8H7AU16</accession>
<dbReference type="InterPro" id="IPR049730">
    <property type="entry name" value="SNF2/RAD54-like_C"/>
</dbReference>
<dbReference type="SUPFAM" id="SSF47769">
    <property type="entry name" value="SAM/Pointed domain"/>
    <property type="match status" value="1"/>
</dbReference>
<feature type="region of interest" description="Disordered" evidence="9">
    <location>
        <begin position="531"/>
        <end position="608"/>
    </location>
</feature>
<dbReference type="GO" id="GO:0003677">
    <property type="term" value="F:DNA binding"/>
    <property type="evidence" value="ECO:0007669"/>
    <property type="project" value="UniProtKB-KW"/>
</dbReference>
<evidence type="ECO:0000256" key="8">
    <source>
        <dbReference type="ARBA" id="ARBA00023242"/>
    </source>
</evidence>
<sequence>MMSMNAPATPADDPWDWSVDQVVKEFCRVGEDRPAWCSSTDRLPDPTVLEQALRENDVTGEIMLIVITKDVLRDDLGIKSMGQRHAIGKGIDYLRLRSHKFQTSPANPTVAPPFTPVHSWLQASGPPYDPVPNIGGSVQSVVPPGQPFGSPRLEAPVHTLESLHSHSKNIRQPCQLVTVSPLPKETSDNENCRDATGATEPFKIVDQPATASPQGKSGVKVPRRIAPTFVRHLDEKSGHSAHLHGEDVGFANLNALDQEESDEREFEFISTDVAGEEQISASRRIKKYLGRLSKASLSSPHPSESLLIQDNNDASDKNLQESLRDQKEHEEFQYLLAKYPPQPDSEDALALYGDSGDEGYFDAETWQEMERDAAEDKEIHNSKGALSLQDVNATIDKFIEEFKLLWRGTKLAKVQAKGFRLWKNAQREGRVQNEIATAQYWIQHLQQSIAKIRQAIARESWANVRALRQQCHSLEESIFQQQEYQYNITILNRPTAPPRPTRNSVKRENPRPLDLADEDIFLESESDVSMSNFLDDGASQDTSTEPQRVPIEETFPIHASEDSDDVLSTIAKRRRSKPVAARVDPRKNPFSQSSPSGEASSAAEDSDLDLPALLPQSKYEKVGHEKDIPIDLVSSSDPLTPTRYGASKGTSVHSDDNGIGQSLSPRRLKLHGPRPPLLDDIKGINQMAWEEVEKKSDRRRALAKAVYSLKAKTAIQVQDFVQGHDDEALREVVHQGFIAILDKVTEVEGVARSEWGTARITALLSASYSLARKVVDESPLDRNRMLKAKSLVDNGYVRFFPALKELLNNYLKAQSVRAGKRKFSDAASRDVSTGASDTESASREPTSARKRRRRIKESQMAMSSQRAGQQRVQEQEQRRAIMAQKYQNIPRNKMDPASHAIGVIEPIVYLDPKIGAKIKAHQISGIQFMWRELTTDKNQQGCLLAHTMGLGKTMQVISLLVTIAQAVKSPNAGIREQVPRDLREMRALILCPPSLIDNWYEEILMWRPEQTVLGGLYKITQKTRRPDRVQDIAHWASTAGILIISYDMFRNMIVSKAGKANTDEKPFNDADHAAVQEHLLNHPNIIIADEAHKMKNPEAGISTVTSRFRSTRRIALTGSPLANNLDEYFAMIDWIAPGYLGTKEQFRSKYANPIAEGLWNDSEECDRRTSLRRLHVLKKNLEPKVSRADITAIADDLPPKAEFFITVPLTKLQVRAYNQYITTLLGSDAATASGTARLWDWLAFLSLLCNHPSTFLNKIDERQYGPESKARKLKARADASTDDVEGAGLPTDVELTNTGLSAQAAELQHKIFQAVEDSDRLEDPSLSHRSQIVCDIVEFSIAAGDKVLLFSHSIPTLNYLESTISALGHSTCRLDGSTNVTLRQEAVKNFNKETATYNVFFISTKAGGLGLNLQGANRVILFDYGFNPIWEEQAVGRAYRLGQQKTVFVYRLRAGGTFEELIYNKAVFKTQLAARVVDKKNPIRSASKKVTDYLFHVKEVRQEDLTPYYGKDPAVLDRVLRTSNYIRDITLTETFQKEEDESLTPEEAKQAYEELKSEQEMRRDPREYGEKLAEQQANLLNTRPNAPTSTAAQHPPYGHGITSRPPVSVRPQHQQPALPSATPYQQISYVSRPEAIRGPQQAEGAMWDHRSPPHLHDQVQNVLGAVPWRNVTQTSYPSPTAATRPKEVKKFPGSPSQLGRQVDGTVDSTDEEMDAMQLRNAAVSGSEESDADIEQCKAQ</sequence>
<evidence type="ECO:0000256" key="2">
    <source>
        <dbReference type="ARBA" id="ARBA00007025"/>
    </source>
</evidence>
<feature type="compositionally biased region" description="Polar residues" evidence="9">
    <location>
        <begin position="1611"/>
        <end position="1626"/>
    </location>
</feature>
<dbReference type="InterPro" id="IPR056026">
    <property type="entry name" value="DUF7607"/>
</dbReference>
<keyword evidence="6" id="KW-0067">ATP-binding</keyword>
<feature type="region of interest" description="Disordered" evidence="9">
    <location>
        <begin position="493"/>
        <end position="514"/>
    </location>
</feature>
<dbReference type="SUPFAM" id="SSF52540">
    <property type="entry name" value="P-loop containing nucleoside triphosphate hydrolases"/>
    <property type="match status" value="2"/>
</dbReference>
<dbReference type="CDD" id="cd18793">
    <property type="entry name" value="SF2_C_SNF"/>
    <property type="match status" value="1"/>
</dbReference>
<evidence type="ECO:0000256" key="3">
    <source>
        <dbReference type="ARBA" id="ARBA00022741"/>
    </source>
</evidence>
<keyword evidence="8" id="KW-0539">Nucleus</keyword>
<feature type="domain" description="Helicase ATP-binding" evidence="10">
    <location>
        <begin position="933"/>
        <end position="1138"/>
    </location>
</feature>
<dbReference type="InterPro" id="IPR001660">
    <property type="entry name" value="SAM"/>
</dbReference>
<dbReference type="SMART" id="SM00487">
    <property type="entry name" value="DEXDc"/>
    <property type="match status" value="1"/>
</dbReference>
<dbReference type="SMART" id="SM00490">
    <property type="entry name" value="HELICc"/>
    <property type="match status" value="1"/>
</dbReference>
<dbReference type="InterPro" id="IPR001650">
    <property type="entry name" value="Helicase_C-like"/>
</dbReference>
<evidence type="ECO:0000259" key="10">
    <source>
        <dbReference type="PROSITE" id="PS51192"/>
    </source>
</evidence>
<feature type="compositionally biased region" description="Low complexity" evidence="9">
    <location>
        <begin position="591"/>
        <end position="608"/>
    </location>
</feature>
<keyword evidence="4" id="KW-0378">Hydrolase</keyword>
<dbReference type="GO" id="GO:0005524">
    <property type="term" value="F:ATP binding"/>
    <property type="evidence" value="ECO:0007669"/>
    <property type="project" value="UniProtKB-KW"/>
</dbReference>
<dbReference type="GO" id="GO:0004386">
    <property type="term" value="F:helicase activity"/>
    <property type="evidence" value="ECO:0007669"/>
    <property type="project" value="UniProtKB-KW"/>
</dbReference>
<feature type="region of interest" description="Disordered" evidence="9">
    <location>
        <begin position="1720"/>
        <end position="1739"/>
    </location>
</feature>
<keyword evidence="7" id="KW-0238">DNA-binding</keyword>
<dbReference type="Pfam" id="PF00176">
    <property type="entry name" value="SNF2-rel_dom"/>
    <property type="match status" value="1"/>
</dbReference>
<dbReference type="Gene3D" id="3.40.50.10810">
    <property type="entry name" value="Tandem AAA-ATPase domain"/>
    <property type="match status" value="1"/>
</dbReference>
<keyword evidence="13" id="KW-1185">Reference proteome</keyword>
<evidence type="ECO:0000256" key="4">
    <source>
        <dbReference type="ARBA" id="ARBA00022801"/>
    </source>
</evidence>
<evidence type="ECO:0000256" key="6">
    <source>
        <dbReference type="ARBA" id="ARBA00022840"/>
    </source>
</evidence>
<dbReference type="Gene3D" id="3.40.50.300">
    <property type="entry name" value="P-loop containing nucleotide triphosphate hydrolases"/>
    <property type="match status" value="1"/>
</dbReference>
<dbReference type="EMBL" id="JAACFV010000001">
    <property type="protein sequence ID" value="KAF7514379.1"/>
    <property type="molecule type" value="Genomic_DNA"/>
</dbReference>
<dbReference type="Pfam" id="PF00271">
    <property type="entry name" value="Helicase_C"/>
    <property type="match status" value="1"/>
</dbReference>
<feature type="region of interest" description="Disordered" evidence="9">
    <location>
        <begin position="1537"/>
        <end position="1567"/>
    </location>
</feature>
<dbReference type="InterPro" id="IPR044574">
    <property type="entry name" value="ARIP4-like"/>
</dbReference>
<gene>
    <name evidence="12" type="ORF">GJ744_000149</name>
</gene>
<organism evidence="12 13">
    <name type="scientific">Endocarpon pusillum</name>
    <dbReference type="NCBI Taxonomy" id="364733"/>
    <lineage>
        <taxon>Eukaryota</taxon>
        <taxon>Fungi</taxon>
        <taxon>Dikarya</taxon>
        <taxon>Ascomycota</taxon>
        <taxon>Pezizomycotina</taxon>
        <taxon>Eurotiomycetes</taxon>
        <taxon>Chaetothyriomycetidae</taxon>
        <taxon>Verrucariales</taxon>
        <taxon>Verrucariaceae</taxon>
        <taxon>Endocarpon</taxon>
    </lineage>
</organism>
<name>A0A8H7AU16_9EURO</name>
<evidence type="ECO:0000256" key="7">
    <source>
        <dbReference type="ARBA" id="ARBA00023125"/>
    </source>
</evidence>
<feature type="region of interest" description="Disordered" evidence="9">
    <location>
        <begin position="822"/>
        <end position="875"/>
    </location>
</feature>
<dbReference type="InterPro" id="IPR027417">
    <property type="entry name" value="P-loop_NTPase"/>
</dbReference>
<feature type="compositionally biased region" description="Polar residues" evidence="9">
    <location>
        <begin position="1582"/>
        <end position="1592"/>
    </location>
</feature>
<dbReference type="PANTHER" id="PTHR45797:SF1">
    <property type="entry name" value="HELICASE ARIP4"/>
    <property type="match status" value="1"/>
</dbReference>
<feature type="compositionally biased region" description="Polar residues" evidence="9">
    <location>
        <begin position="830"/>
        <end position="845"/>
    </location>
</feature>